<dbReference type="PANTHER" id="PTHR48081">
    <property type="entry name" value="AB HYDROLASE SUPERFAMILY PROTEIN C4A8.06C"/>
    <property type="match status" value="1"/>
</dbReference>
<gene>
    <name evidence="5" type="primary">aes_5</name>
    <name evidence="5" type="ORF">LMG29542_07732</name>
</gene>
<dbReference type="GO" id="GO:0004806">
    <property type="term" value="F:triacylglycerol lipase activity"/>
    <property type="evidence" value="ECO:0007669"/>
    <property type="project" value="TreeGrafter"/>
</dbReference>
<comment type="similarity">
    <text evidence="1">Belongs to the 'GDXG' lipolytic enzyme family.</text>
</comment>
<evidence type="ECO:0000259" key="4">
    <source>
        <dbReference type="Pfam" id="PF07859"/>
    </source>
</evidence>
<dbReference type="Proteomes" id="UP000494363">
    <property type="component" value="Unassembled WGS sequence"/>
</dbReference>
<proteinExistence type="inferred from homology"/>
<accession>A0A6J5F6B7</accession>
<sequence length="297" mass="32655">MSIQQLCEALKTSAGHPPPTDATPPAMRAWAEGITRDTPLAQNVTIVCTRFGPYQGDLIVPEGGDPSRLIVYYHGGGFFLFSPHTYRVTTTHLARAANVAVFAPTYRLAPEHPAPAAHDDAFGIYQWALRQGYAADRVALAGDSAGANLALATVVRARERGLPLPRALTLFSPWLDFAEEGASYRTTTNDPILPPAVLDGFKHAYLRDRYRKSPTVTPFYDDFSGLPPTLVHVGSWERLLDDSITLVARMRTAGVDSELKIFDGMCHGWQLFAPILDEGMASLEESARFIQTRMVQR</sequence>
<keyword evidence="2 5" id="KW-0378">Hydrolase</keyword>
<dbReference type="InterPro" id="IPR029058">
    <property type="entry name" value="AB_hydrolase_fold"/>
</dbReference>
<dbReference type="InterPro" id="IPR013094">
    <property type="entry name" value="AB_hydrolase_3"/>
</dbReference>
<dbReference type="SUPFAM" id="SSF53474">
    <property type="entry name" value="alpha/beta-Hydrolases"/>
    <property type="match status" value="1"/>
</dbReference>
<evidence type="ECO:0000313" key="6">
    <source>
        <dbReference type="Proteomes" id="UP000494363"/>
    </source>
</evidence>
<dbReference type="RefSeq" id="WP_175232961.1">
    <property type="nucleotide sequence ID" value="NZ_CADIKH010000109.1"/>
</dbReference>
<evidence type="ECO:0000256" key="3">
    <source>
        <dbReference type="PROSITE-ProRule" id="PRU10038"/>
    </source>
</evidence>
<protein>
    <submittedName>
        <fullName evidence="5">Acetyl esterase</fullName>
        <ecNumber evidence="5">3.1.1.-</ecNumber>
    </submittedName>
</protein>
<dbReference type="Pfam" id="PF07859">
    <property type="entry name" value="Abhydrolase_3"/>
    <property type="match status" value="1"/>
</dbReference>
<dbReference type="EC" id="3.1.1.-" evidence="5"/>
<evidence type="ECO:0000313" key="5">
    <source>
        <dbReference type="EMBL" id="CAB3774339.1"/>
    </source>
</evidence>
<dbReference type="PANTHER" id="PTHR48081:SF30">
    <property type="entry name" value="ACETYL-HYDROLASE LIPR-RELATED"/>
    <property type="match status" value="1"/>
</dbReference>
<feature type="domain" description="Alpha/beta hydrolase fold-3" evidence="4">
    <location>
        <begin position="70"/>
        <end position="270"/>
    </location>
</feature>
<dbReference type="EMBL" id="CADIKH010000109">
    <property type="protein sequence ID" value="CAB3774339.1"/>
    <property type="molecule type" value="Genomic_DNA"/>
</dbReference>
<evidence type="ECO:0000256" key="2">
    <source>
        <dbReference type="ARBA" id="ARBA00022801"/>
    </source>
</evidence>
<dbReference type="PROSITE" id="PS01174">
    <property type="entry name" value="LIPASE_GDXG_SER"/>
    <property type="match status" value="1"/>
</dbReference>
<dbReference type="AlphaFoldDB" id="A0A6J5F6B7"/>
<feature type="active site" evidence="3">
    <location>
        <position position="144"/>
    </location>
</feature>
<dbReference type="InterPro" id="IPR033140">
    <property type="entry name" value="Lipase_GDXG_put_SER_AS"/>
</dbReference>
<dbReference type="Gene3D" id="3.40.50.1820">
    <property type="entry name" value="alpha/beta hydrolase"/>
    <property type="match status" value="1"/>
</dbReference>
<reference evidence="5 6" key="1">
    <citation type="submission" date="2020-04" db="EMBL/GenBank/DDBJ databases">
        <authorList>
            <person name="De Canck E."/>
        </authorList>
    </citation>
    <scope>NUCLEOTIDE SEQUENCE [LARGE SCALE GENOMIC DNA]</scope>
    <source>
        <strain evidence="5 6">LMG 29542</strain>
    </source>
</reference>
<evidence type="ECO:0000256" key="1">
    <source>
        <dbReference type="ARBA" id="ARBA00010515"/>
    </source>
</evidence>
<keyword evidence="6" id="KW-1185">Reference proteome</keyword>
<dbReference type="InterPro" id="IPR050300">
    <property type="entry name" value="GDXG_lipolytic_enzyme"/>
</dbReference>
<organism evidence="5 6">
    <name type="scientific">Paraburkholderia humisilvae</name>
    <dbReference type="NCBI Taxonomy" id="627669"/>
    <lineage>
        <taxon>Bacteria</taxon>
        <taxon>Pseudomonadati</taxon>
        <taxon>Pseudomonadota</taxon>
        <taxon>Betaproteobacteria</taxon>
        <taxon>Burkholderiales</taxon>
        <taxon>Burkholderiaceae</taxon>
        <taxon>Paraburkholderia</taxon>
    </lineage>
</organism>
<name>A0A6J5F6B7_9BURK</name>